<comment type="caution">
    <text evidence="3">The sequence shown here is derived from an EMBL/GenBank/DDBJ whole genome shotgun (WGS) entry which is preliminary data.</text>
</comment>
<organism evidence="3 4">
    <name type="scientific">Roseateles aquatilis</name>
    <dbReference type="NCBI Taxonomy" id="431061"/>
    <lineage>
        <taxon>Bacteria</taxon>
        <taxon>Pseudomonadati</taxon>
        <taxon>Pseudomonadota</taxon>
        <taxon>Betaproteobacteria</taxon>
        <taxon>Burkholderiales</taxon>
        <taxon>Sphaerotilaceae</taxon>
        <taxon>Roseateles</taxon>
    </lineage>
</organism>
<feature type="signal peptide" evidence="2">
    <location>
        <begin position="1"/>
        <end position="24"/>
    </location>
</feature>
<keyword evidence="4" id="KW-1185">Reference proteome</keyword>
<evidence type="ECO:0000256" key="2">
    <source>
        <dbReference type="SAM" id="SignalP"/>
    </source>
</evidence>
<proteinExistence type="predicted"/>
<evidence type="ECO:0000313" key="3">
    <source>
        <dbReference type="EMBL" id="OWQ82877.1"/>
    </source>
</evidence>
<evidence type="ECO:0000256" key="1">
    <source>
        <dbReference type="SAM" id="MobiDB-lite"/>
    </source>
</evidence>
<protein>
    <submittedName>
        <fullName evidence="3">Uncharacterized protein</fullName>
    </submittedName>
</protein>
<dbReference type="AlphaFoldDB" id="A0A246IT79"/>
<accession>A0A246IT79</accession>
<feature type="non-terminal residue" evidence="3">
    <location>
        <position position="276"/>
    </location>
</feature>
<keyword evidence="2" id="KW-0732">Signal</keyword>
<feature type="chain" id="PRO_5012150995" evidence="2">
    <location>
        <begin position="25"/>
        <end position="276"/>
    </location>
</feature>
<evidence type="ECO:0000313" key="4">
    <source>
        <dbReference type="Proteomes" id="UP000197468"/>
    </source>
</evidence>
<name>A0A246IT79_9BURK</name>
<dbReference type="Proteomes" id="UP000197468">
    <property type="component" value="Unassembled WGS sequence"/>
</dbReference>
<reference evidence="3 4" key="1">
    <citation type="journal article" date="2008" name="Int. J. Syst. Evol. Microbiol.">
        <title>Description of Roseateles aquatilis sp. nov. and Roseateles terrae sp. nov., in the class Betaproteobacteria, and emended description of the genus Roseateles.</title>
        <authorList>
            <person name="Gomila M."/>
            <person name="Bowien B."/>
            <person name="Falsen E."/>
            <person name="Moore E.R."/>
            <person name="Lalucat J."/>
        </authorList>
    </citation>
    <scope>NUCLEOTIDE SEQUENCE [LARGE SCALE GENOMIC DNA]</scope>
    <source>
        <strain evidence="3 4">CCUG 48205</strain>
    </source>
</reference>
<gene>
    <name evidence="3" type="ORF">CDN99_27915</name>
</gene>
<feature type="region of interest" description="Disordered" evidence="1">
    <location>
        <begin position="192"/>
        <end position="219"/>
    </location>
</feature>
<sequence>MGRGAWRSASLALLALAWTGAAQADPSYSYSRTSAFTYKANGLLESETVEPDQPNLCVTTSYTYGDAFGNKTATTTANCGGASALAQFTPRGATASYAQQTVTVAGVSVTVPAGTFATSAANALSQSETREYDPRFGAATRLVGPNSLPTTWALDDFGRKVRETRADGTSTAVYYCWLRVYDAASGTLVEATSSNAPSGSAGCHNGTAPAIASPASNEAPSDAVRFEHTVTLKGGAAISGFARVYYDRAGRKIRSVAEGFDGAGQPGNARLIAQDV</sequence>
<dbReference type="EMBL" id="NIOF01000042">
    <property type="protein sequence ID" value="OWQ82877.1"/>
    <property type="molecule type" value="Genomic_DNA"/>
</dbReference>